<dbReference type="KEGG" id="tact:SG35_028915"/>
<name>A0AAE9YWF3_9GAMM</name>
<dbReference type="InterPro" id="IPR001466">
    <property type="entry name" value="Beta-lactam-related"/>
</dbReference>
<dbReference type="EMBL" id="CP059736">
    <property type="protein sequence ID" value="WDE02436.1"/>
    <property type="molecule type" value="Genomic_DNA"/>
</dbReference>
<dbReference type="InterPro" id="IPR008969">
    <property type="entry name" value="CarboxyPept-like_regulatory"/>
</dbReference>
<dbReference type="GO" id="GO:0016787">
    <property type="term" value="F:hydrolase activity"/>
    <property type="evidence" value="ECO:0007669"/>
    <property type="project" value="UniProtKB-KW"/>
</dbReference>
<gene>
    <name evidence="2" type="ORF">SG35_028915</name>
</gene>
<keyword evidence="3" id="KW-1185">Reference proteome</keyword>
<dbReference type="SUPFAM" id="SSF49464">
    <property type="entry name" value="Carboxypeptidase regulatory domain-like"/>
    <property type="match status" value="1"/>
</dbReference>
<evidence type="ECO:0000259" key="1">
    <source>
        <dbReference type="Pfam" id="PF00144"/>
    </source>
</evidence>
<dbReference type="PANTHER" id="PTHR43283:SF7">
    <property type="entry name" value="BETA-LACTAMASE-RELATED DOMAIN-CONTAINING PROTEIN"/>
    <property type="match status" value="1"/>
</dbReference>
<protein>
    <submittedName>
        <fullName evidence="2">Serine hydrolase</fullName>
    </submittedName>
</protein>
<dbReference type="Pfam" id="PF00144">
    <property type="entry name" value="Beta-lactamase"/>
    <property type="match status" value="1"/>
</dbReference>
<proteinExistence type="predicted"/>
<accession>A0AAE9YWF3</accession>
<dbReference type="InterPro" id="IPR050789">
    <property type="entry name" value="Diverse_Enzym_Activities"/>
</dbReference>
<organism evidence="2 3">
    <name type="scientific">Thalassomonas actiniarum</name>
    <dbReference type="NCBI Taxonomy" id="485447"/>
    <lineage>
        <taxon>Bacteria</taxon>
        <taxon>Pseudomonadati</taxon>
        <taxon>Pseudomonadota</taxon>
        <taxon>Gammaproteobacteria</taxon>
        <taxon>Alteromonadales</taxon>
        <taxon>Colwelliaceae</taxon>
        <taxon>Thalassomonas</taxon>
    </lineage>
</organism>
<reference evidence="2 3" key="1">
    <citation type="journal article" date="2015" name="Genome Announc.">
        <title>Draft Genome Sequences of Marine Isolates of Thalassomonas viridans and Thalassomonas actiniarum.</title>
        <authorList>
            <person name="Olonade I."/>
            <person name="van Zyl L.J."/>
            <person name="Trindade M."/>
        </authorList>
    </citation>
    <scope>NUCLEOTIDE SEQUENCE [LARGE SCALE GENOMIC DNA]</scope>
    <source>
        <strain evidence="2 3">A5K-106</strain>
    </source>
</reference>
<dbReference type="InterPro" id="IPR012338">
    <property type="entry name" value="Beta-lactam/transpept-like"/>
</dbReference>
<keyword evidence="2" id="KW-0378">Hydrolase</keyword>
<reference evidence="2 3" key="2">
    <citation type="journal article" date="2022" name="Mar. Drugs">
        <title>Bioassay-Guided Fractionation Leads to the Detection of Cholic Acid Generated by the Rare Thalassomonas sp.</title>
        <authorList>
            <person name="Pheiffer F."/>
            <person name="Schneider Y.K."/>
            <person name="Hansen E.H."/>
            <person name="Andersen J.H."/>
            <person name="Isaksson J."/>
            <person name="Busche T."/>
            <person name="R C."/>
            <person name="Kalinowski J."/>
            <person name="Zyl L.V."/>
            <person name="Trindade M."/>
        </authorList>
    </citation>
    <scope>NUCLEOTIDE SEQUENCE [LARGE SCALE GENOMIC DNA]</scope>
    <source>
        <strain evidence="2 3">A5K-106</strain>
    </source>
</reference>
<evidence type="ECO:0000313" key="3">
    <source>
        <dbReference type="Proteomes" id="UP000032568"/>
    </source>
</evidence>
<dbReference type="RefSeq" id="WP_053043001.1">
    <property type="nucleotide sequence ID" value="NZ_CP059736.1"/>
</dbReference>
<dbReference type="PANTHER" id="PTHR43283">
    <property type="entry name" value="BETA-LACTAMASE-RELATED"/>
    <property type="match status" value="1"/>
</dbReference>
<dbReference type="Proteomes" id="UP000032568">
    <property type="component" value="Chromosome pTact"/>
</dbReference>
<dbReference type="SUPFAM" id="SSF56601">
    <property type="entry name" value="beta-lactamase/transpeptidase-like"/>
    <property type="match status" value="1"/>
</dbReference>
<dbReference type="Gene3D" id="3.40.710.10">
    <property type="entry name" value="DD-peptidase/beta-lactamase superfamily"/>
    <property type="match status" value="1"/>
</dbReference>
<dbReference type="AlphaFoldDB" id="A0AAE9YWF3"/>
<evidence type="ECO:0000313" key="2">
    <source>
        <dbReference type="EMBL" id="WDE02436.1"/>
    </source>
</evidence>
<feature type="domain" description="Beta-lactamase-related" evidence="1">
    <location>
        <begin position="160"/>
        <end position="439"/>
    </location>
</feature>
<dbReference type="Gene3D" id="2.60.40.1120">
    <property type="entry name" value="Carboxypeptidase-like, regulatory domain"/>
    <property type="match status" value="1"/>
</dbReference>
<dbReference type="PROSITE" id="PS51257">
    <property type="entry name" value="PROKAR_LIPOPROTEIN"/>
    <property type="match status" value="1"/>
</dbReference>
<sequence>MLLSHKAILLSVCVFLFSCDDSSSNNTMQITGVVLDNSAPAQAIANARVQLIGTELQAFTDAQGSFSIEITEDIDREHLAVSVSVEHYRPRESNVSLQSTTTIGLSPAHSYHYHRPVQLTDDIQTGDLNSAGLDNTLINQLMNKTVLADTSAGYQELHSLLIYKDGVLAVEEYFPGNNDFIDFSNNIARISTPAPVQWGRTDKHYIASVNKALTATVAGIAFEQFNVSTSDAVAPHLPQQSHFFNDDANKSALNFHHLLTMQLGFSWDEWGSNDLALMWQSTDFTDFLLSRDNLGPQSAWVYNSASPNMLLKALDNLVQTPIRDWADAQFYRKLGITDYDWRSQPGGLPEGAARMHMRPRDMLKIGITYLNNGVWQGQQVIPAQWVEEVAKVQVAGFAGDYSYFFWHRELNGVRYLSADGDGGQYINIFPEQNMVIVMTQGNYLEWPLYVNQADDIMANYIIPAAY</sequence>